<dbReference type="Proteomes" id="UP000224915">
    <property type="component" value="Unassembled WGS sequence"/>
</dbReference>
<name>A0A2A9CWS4_9MICO</name>
<dbReference type="InterPro" id="IPR019662">
    <property type="entry name" value="DUF2516"/>
</dbReference>
<keyword evidence="1" id="KW-1133">Transmembrane helix</keyword>
<comment type="caution">
    <text evidence="2">The sequence shown here is derived from an EMBL/GenBank/DDBJ whole genome shotgun (WGS) entry which is preliminary data.</text>
</comment>
<feature type="transmembrane region" description="Helical" evidence="1">
    <location>
        <begin position="47"/>
        <end position="66"/>
    </location>
</feature>
<protein>
    <submittedName>
        <fullName evidence="2">Uncharacterized protein DUF2516</fullName>
    </submittedName>
</protein>
<evidence type="ECO:0000256" key="1">
    <source>
        <dbReference type="SAM" id="Phobius"/>
    </source>
</evidence>
<gene>
    <name evidence="2" type="ORF">ATL40_0428</name>
</gene>
<keyword evidence="1" id="KW-0472">Membrane</keyword>
<keyword evidence="1" id="KW-0812">Transmembrane</keyword>
<proteinExistence type="predicted"/>
<dbReference type="EMBL" id="PDJD01000001">
    <property type="protein sequence ID" value="PFG18878.1"/>
    <property type="molecule type" value="Genomic_DNA"/>
</dbReference>
<organism evidence="2 3">
    <name type="scientific">Serinibacter salmoneus</name>
    <dbReference type="NCBI Taxonomy" id="556530"/>
    <lineage>
        <taxon>Bacteria</taxon>
        <taxon>Bacillati</taxon>
        <taxon>Actinomycetota</taxon>
        <taxon>Actinomycetes</taxon>
        <taxon>Micrococcales</taxon>
        <taxon>Beutenbergiaceae</taxon>
        <taxon>Serinibacter</taxon>
    </lineage>
</organism>
<sequence>MIAYYINYGVWVMLGAVAVVIEVRALIDAVRRSPDTFTAADKRTKTFWSLLLAAGLFFGYLALPAIPLGPIVLGAGLGGSLFMILAVLPAAIYLADVKPEVARFTRRPPRSSGGW</sequence>
<dbReference type="Pfam" id="PF10724">
    <property type="entry name" value="DUF2516"/>
    <property type="match status" value="1"/>
</dbReference>
<accession>A0A2A9CWS4</accession>
<evidence type="ECO:0000313" key="2">
    <source>
        <dbReference type="EMBL" id="PFG18878.1"/>
    </source>
</evidence>
<feature type="transmembrane region" description="Helical" evidence="1">
    <location>
        <begin position="6"/>
        <end position="27"/>
    </location>
</feature>
<keyword evidence="3" id="KW-1185">Reference proteome</keyword>
<evidence type="ECO:0000313" key="3">
    <source>
        <dbReference type="Proteomes" id="UP000224915"/>
    </source>
</evidence>
<dbReference type="RefSeq" id="WP_245866609.1">
    <property type="nucleotide sequence ID" value="NZ_PDJD01000001.1"/>
</dbReference>
<dbReference type="AlphaFoldDB" id="A0A2A9CWS4"/>
<reference evidence="2 3" key="1">
    <citation type="submission" date="2017-10" db="EMBL/GenBank/DDBJ databases">
        <title>Sequencing the genomes of 1000 actinobacteria strains.</title>
        <authorList>
            <person name="Klenk H.-P."/>
        </authorList>
    </citation>
    <scope>NUCLEOTIDE SEQUENCE [LARGE SCALE GENOMIC DNA]</scope>
    <source>
        <strain evidence="2 3">DSM 21801</strain>
    </source>
</reference>
<feature type="transmembrane region" description="Helical" evidence="1">
    <location>
        <begin position="72"/>
        <end position="95"/>
    </location>
</feature>